<reference evidence="3" key="1">
    <citation type="journal article" date="2019" name="bioRxiv">
        <title>The Genome of the Zebra Mussel, Dreissena polymorpha: A Resource for Invasive Species Research.</title>
        <authorList>
            <person name="McCartney M.A."/>
            <person name="Auch B."/>
            <person name="Kono T."/>
            <person name="Mallez S."/>
            <person name="Zhang Y."/>
            <person name="Obille A."/>
            <person name="Becker A."/>
            <person name="Abrahante J.E."/>
            <person name="Garbe J."/>
            <person name="Badalamenti J.P."/>
            <person name="Herman A."/>
            <person name="Mangelson H."/>
            <person name="Liachko I."/>
            <person name="Sullivan S."/>
            <person name="Sone E.D."/>
            <person name="Koren S."/>
            <person name="Silverstein K.A.T."/>
            <person name="Beckman K.B."/>
            <person name="Gohl D.M."/>
        </authorList>
    </citation>
    <scope>NUCLEOTIDE SEQUENCE</scope>
    <source>
        <strain evidence="3">Duluth1</strain>
        <tissue evidence="3">Whole animal</tissue>
    </source>
</reference>
<proteinExistence type="predicted"/>
<dbReference type="InterPro" id="IPR028889">
    <property type="entry name" value="USP"/>
</dbReference>
<feature type="region of interest" description="Disordered" evidence="1">
    <location>
        <begin position="615"/>
        <end position="647"/>
    </location>
</feature>
<keyword evidence="4" id="KW-1185">Reference proteome</keyword>
<feature type="compositionally biased region" description="Basic and acidic residues" evidence="1">
    <location>
        <begin position="517"/>
        <end position="528"/>
    </location>
</feature>
<feature type="compositionally biased region" description="Basic and acidic residues" evidence="1">
    <location>
        <begin position="242"/>
        <end position="258"/>
    </location>
</feature>
<feature type="region of interest" description="Disordered" evidence="1">
    <location>
        <begin position="464"/>
        <end position="528"/>
    </location>
</feature>
<evidence type="ECO:0000259" key="2">
    <source>
        <dbReference type="PROSITE" id="PS50235"/>
    </source>
</evidence>
<dbReference type="PANTHER" id="PTHR24006">
    <property type="entry name" value="UBIQUITIN CARBOXYL-TERMINAL HYDROLASE"/>
    <property type="match status" value="1"/>
</dbReference>
<accession>A0A9D4DS85</accession>
<dbReference type="InterPro" id="IPR050164">
    <property type="entry name" value="Peptidase_C19"/>
</dbReference>
<evidence type="ECO:0000313" key="3">
    <source>
        <dbReference type="EMBL" id="KAH3753690.1"/>
    </source>
</evidence>
<feature type="domain" description="USP" evidence="2">
    <location>
        <begin position="1"/>
        <end position="796"/>
    </location>
</feature>
<dbReference type="InterPro" id="IPR001394">
    <property type="entry name" value="Peptidase_C19_UCH"/>
</dbReference>
<gene>
    <name evidence="3" type="ORF">DPMN_188333</name>
</gene>
<comment type="caution">
    <text evidence="3">The sequence shown here is derived from an EMBL/GenBank/DDBJ whole genome shotgun (WGS) entry which is preliminary data.</text>
</comment>
<feature type="region of interest" description="Disordered" evidence="1">
    <location>
        <begin position="239"/>
        <end position="258"/>
    </location>
</feature>
<dbReference type="GO" id="GO:0000082">
    <property type="term" value="P:G1/S transition of mitotic cell cycle"/>
    <property type="evidence" value="ECO:0007669"/>
    <property type="project" value="TreeGrafter"/>
</dbReference>
<dbReference type="AlphaFoldDB" id="A0A9D4DS85"/>
<dbReference type="PANTHER" id="PTHR24006:SF915">
    <property type="entry name" value="UBIQUITIN CARBOXYL-TERMINAL HYDROLASE-RELATED"/>
    <property type="match status" value="1"/>
</dbReference>
<dbReference type="PROSITE" id="PS50235">
    <property type="entry name" value="USP_3"/>
    <property type="match status" value="1"/>
</dbReference>
<evidence type="ECO:0000313" key="4">
    <source>
        <dbReference type="Proteomes" id="UP000828390"/>
    </source>
</evidence>
<dbReference type="Proteomes" id="UP000828390">
    <property type="component" value="Unassembled WGS sequence"/>
</dbReference>
<dbReference type="PROSITE" id="PS50330">
    <property type="entry name" value="UIM"/>
    <property type="match status" value="1"/>
</dbReference>
<dbReference type="InterPro" id="IPR038765">
    <property type="entry name" value="Papain-like_cys_pep_sf"/>
</dbReference>
<dbReference type="GO" id="GO:0016579">
    <property type="term" value="P:protein deubiquitination"/>
    <property type="evidence" value="ECO:0007669"/>
    <property type="project" value="InterPro"/>
</dbReference>
<dbReference type="GO" id="GO:0005634">
    <property type="term" value="C:nucleus"/>
    <property type="evidence" value="ECO:0007669"/>
    <property type="project" value="TreeGrafter"/>
</dbReference>
<reference evidence="3" key="2">
    <citation type="submission" date="2020-11" db="EMBL/GenBank/DDBJ databases">
        <authorList>
            <person name="McCartney M.A."/>
            <person name="Auch B."/>
            <person name="Kono T."/>
            <person name="Mallez S."/>
            <person name="Becker A."/>
            <person name="Gohl D.M."/>
            <person name="Silverstein K.A.T."/>
            <person name="Koren S."/>
            <person name="Bechman K.B."/>
            <person name="Herman A."/>
            <person name="Abrahante J.E."/>
            <person name="Garbe J."/>
        </authorList>
    </citation>
    <scope>NUCLEOTIDE SEQUENCE</scope>
    <source>
        <strain evidence="3">Duluth1</strain>
        <tissue evidence="3">Whole animal</tissue>
    </source>
</reference>
<dbReference type="Pfam" id="PF00443">
    <property type="entry name" value="UCH"/>
    <property type="match status" value="1"/>
</dbReference>
<sequence>MYVRRNQTASDLAKKEYLRRLKSAISSTAKRFSGYGQHDAHEFLCQVLDQLKEEIIKLSKATPTPCKEVTVGDHGASGADTVGDQNLPMFSGNNPITVNFEFEVLHTLTCMECGEQVSKEEQFHDISLDVPRQKAPLTPRSLQDAISLFFRNEQIEYTCEKCGHKKSDVTHRITRLPRVFILHLKRYSYSQIIAKNTKMGQSVSIPRTSIAPVNTTKEDSASRRKLDYSGYRFKSNVADSSKSVKEEASDKKDKGDEVDGRIGRSWALTLEDEEDPEIAQAIEMSLREEESREKLSEDLGEENSLERALEMSRRDISNDSAKVESNNLNEMTFEEQMELAMRQSLMESHHYGNYALSDDVTENGAHDSKSGSHGYTSLDDVISDRENKTSKNLFRVNSVKGKNRFAENDDVTKNGDHEYTKCDDSGEETLCRLSNSKSSSYDIGPEAVKYSALRSIHINKEGLKSAEHSMSESEISLLNTDDSQDEDTTSKATPEYSSPVADLGSADAASNTSQSLEEDRTMEKSKMDKKVYTPGKKWGDHVMKLTREICVDNGQFSTDENDDASVTDEANKDKKIRKKRITKKTQEICAENDQFSNDKNEKMGEEADLMCREKLEDTDGESDNERAVERDKGKAAERRQVKGGGREVTIKEEVMEDDNDDDWLAAVDDKENIVPNTAADVAMVTSKSDLLTPRLSDPMAEFDDDPTEGAGVDVEGINNLPEINNEIGDLPYSYRLVSIVNHMGISTSTGHYISDVYDLKKKSWFSCDDSHVTKVTEVDVQTKRERSGYIFFYLNKDIFDDLSLQHTLEMTAKQ</sequence>
<dbReference type="PROSITE" id="PS00973">
    <property type="entry name" value="USP_2"/>
    <property type="match status" value="1"/>
</dbReference>
<protein>
    <recommendedName>
        <fullName evidence="2">USP domain-containing protein</fullName>
    </recommendedName>
</protein>
<dbReference type="CDD" id="cd02257">
    <property type="entry name" value="Peptidase_C19"/>
    <property type="match status" value="2"/>
</dbReference>
<dbReference type="InterPro" id="IPR018200">
    <property type="entry name" value="USP_CS"/>
</dbReference>
<dbReference type="GO" id="GO:0005829">
    <property type="term" value="C:cytosol"/>
    <property type="evidence" value="ECO:0007669"/>
    <property type="project" value="TreeGrafter"/>
</dbReference>
<dbReference type="Gene3D" id="3.90.70.10">
    <property type="entry name" value="Cysteine proteinases"/>
    <property type="match status" value="2"/>
</dbReference>
<dbReference type="SMART" id="SM00726">
    <property type="entry name" value="UIM"/>
    <property type="match status" value="2"/>
</dbReference>
<evidence type="ECO:0000256" key="1">
    <source>
        <dbReference type="SAM" id="MobiDB-lite"/>
    </source>
</evidence>
<dbReference type="InterPro" id="IPR003903">
    <property type="entry name" value="UIM_dom"/>
</dbReference>
<organism evidence="3 4">
    <name type="scientific">Dreissena polymorpha</name>
    <name type="common">Zebra mussel</name>
    <name type="synonym">Mytilus polymorpha</name>
    <dbReference type="NCBI Taxonomy" id="45954"/>
    <lineage>
        <taxon>Eukaryota</taxon>
        <taxon>Metazoa</taxon>
        <taxon>Spiralia</taxon>
        <taxon>Lophotrochozoa</taxon>
        <taxon>Mollusca</taxon>
        <taxon>Bivalvia</taxon>
        <taxon>Autobranchia</taxon>
        <taxon>Heteroconchia</taxon>
        <taxon>Euheterodonta</taxon>
        <taxon>Imparidentia</taxon>
        <taxon>Neoheterodontei</taxon>
        <taxon>Myida</taxon>
        <taxon>Dreissenoidea</taxon>
        <taxon>Dreissenidae</taxon>
        <taxon>Dreissena</taxon>
    </lineage>
</organism>
<dbReference type="GO" id="GO:0004843">
    <property type="term" value="F:cysteine-type deubiquitinase activity"/>
    <property type="evidence" value="ECO:0007669"/>
    <property type="project" value="InterPro"/>
</dbReference>
<name>A0A9D4DS85_DREPO</name>
<dbReference type="SUPFAM" id="SSF54001">
    <property type="entry name" value="Cysteine proteinases"/>
    <property type="match status" value="1"/>
</dbReference>
<feature type="compositionally biased region" description="Polar residues" evidence="1">
    <location>
        <begin position="472"/>
        <end position="481"/>
    </location>
</feature>
<dbReference type="EMBL" id="JAIWYP010000010">
    <property type="protein sequence ID" value="KAH3753690.1"/>
    <property type="molecule type" value="Genomic_DNA"/>
</dbReference>